<feature type="compositionally biased region" description="Pro residues" evidence="2">
    <location>
        <begin position="20"/>
        <end position="29"/>
    </location>
</feature>
<sequence length="1053" mass="115758">MASAKQRRSGARSNSTSPPSSSPHMPPAPILAQNRGSASPRHTKDDVMPTAPAIVRTRSGRTILSETPPAAANSHDLVHAAVPLPHAKSSVRRIVARLLLIYVGYTVFFVCPSQPNSQSNAICENVLKVQEWLHPYSDPVAHKLDETYRTYAEPYIDQYGRPLYKTGEKYYVDIAQPAMKTASNKARQSYNQYAQPHVNRAVDTVYTDNVKAHVKKAQANWVGYQKQAHSQIQHVRKMSEDAQDQLWQQYDAHVHPAVTKISPYAKVYWDRASSGAIKAYDTAGVYYMTHLNPYAQQTFAVVLDAAENAKESFAKHTDEIWGTRFSKHNKSKVGRTAGRADKKAKEIQKKVEEAARAAEKKAALTNADADAKIEGVKDKLLKMVTDTQKLAEDYVESARDTFQDTVAEVQKVAGDYSESIKAAVHAATPVETKKSKANDIKDAIHEKAEAIKAAVYGKKATDKKQSAMPSAEEIKDAIQDKVAGAQKIASDYSQTVMEAVAGMEGVKVAKKVADNHIPSSDEVKAAAVEKGQNAQKVAMDEAESLRALADKRAAAAGKMSAQVEETIVEKAHEAQEAVSQQAENVRLSAQEAGANVMETVRGMVNGAKESVEGEAEHIANLAKEMKDSVEHLSQQAAAAIKGSVLEKEKEAKDTVDDATLMAQRAFHTVEQGTDSIKAKVIDSKKATEQNARGKVESARKAAKDMAQEQADWIRESTDQFVMGGSEKANKAKEYVVEHAKGADEQVKSAKETVKHKAHDAQTASKATLAAMLAGIETTFGKFYEYEDAETKNLWSKLQSAIDEHIDSAKTSASNLEKANREAYDSFESYVRDWKHQGGELEDRLSKLSERSVDSIKMIGLRAEEDQKAAKSKAQTVANNVEVYLVGLKDFLADRLAASKETVVSDLSVFKDTSSENDEKTVRNKLTELEQAARSRLESAGLDARTKAQQLMKQVDEIWSQSEKTTLDYVQRTHALANQAREEAKTSIKSSTDAASDKVETIKSKIHSTNKNAQDRVQDTAGKVRDAINQKMEQEPNVRIAQEEPGSGHRHHRH</sequence>
<dbReference type="Proteomes" id="UP000738325">
    <property type="component" value="Unassembled WGS sequence"/>
</dbReference>
<feature type="compositionally biased region" description="Basic residues" evidence="2">
    <location>
        <begin position="1"/>
        <end position="10"/>
    </location>
</feature>
<evidence type="ECO:0000256" key="2">
    <source>
        <dbReference type="SAM" id="MobiDB-lite"/>
    </source>
</evidence>
<dbReference type="EMBL" id="JAAAIP010000094">
    <property type="protein sequence ID" value="KAG0326021.1"/>
    <property type="molecule type" value="Genomic_DNA"/>
</dbReference>
<gene>
    <name evidence="3" type="ORF">BGZ99_010242</name>
</gene>
<organism evidence="3 4">
    <name type="scientific">Dissophora globulifera</name>
    <dbReference type="NCBI Taxonomy" id="979702"/>
    <lineage>
        <taxon>Eukaryota</taxon>
        <taxon>Fungi</taxon>
        <taxon>Fungi incertae sedis</taxon>
        <taxon>Mucoromycota</taxon>
        <taxon>Mortierellomycotina</taxon>
        <taxon>Mortierellomycetes</taxon>
        <taxon>Mortierellales</taxon>
        <taxon>Mortierellaceae</taxon>
        <taxon>Dissophora</taxon>
    </lineage>
</organism>
<keyword evidence="1" id="KW-0175">Coiled coil</keyword>
<dbReference type="PANTHER" id="PTHR47372">
    <property type="entry name" value="DAUER UP-REGULATED-RELATED"/>
    <property type="match status" value="1"/>
</dbReference>
<protein>
    <submittedName>
        <fullName evidence="3">Uncharacterized protein</fullName>
    </submittedName>
</protein>
<dbReference type="Gene3D" id="1.20.120.20">
    <property type="entry name" value="Apolipoprotein"/>
    <property type="match status" value="1"/>
</dbReference>
<keyword evidence="4" id="KW-1185">Reference proteome</keyword>
<dbReference type="OrthoDB" id="3260408at2759"/>
<feature type="coiled-coil region" evidence="1">
    <location>
        <begin position="337"/>
        <end position="367"/>
    </location>
</feature>
<dbReference type="AlphaFoldDB" id="A0A9P6RSS4"/>
<reference evidence="3" key="1">
    <citation type="journal article" date="2020" name="Fungal Divers.">
        <title>Resolving the Mortierellaceae phylogeny through synthesis of multi-gene phylogenetics and phylogenomics.</title>
        <authorList>
            <person name="Vandepol N."/>
            <person name="Liber J."/>
            <person name="Desiro A."/>
            <person name="Na H."/>
            <person name="Kennedy M."/>
            <person name="Barry K."/>
            <person name="Grigoriev I.V."/>
            <person name="Miller A.N."/>
            <person name="O'Donnell K."/>
            <person name="Stajich J.E."/>
            <person name="Bonito G."/>
        </authorList>
    </citation>
    <scope>NUCLEOTIDE SEQUENCE</scope>
    <source>
        <strain evidence="3">REB-010B</strain>
    </source>
</reference>
<evidence type="ECO:0000313" key="3">
    <source>
        <dbReference type="EMBL" id="KAG0326021.1"/>
    </source>
</evidence>
<evidence type="ECO:0000313" key="4">
    <source>
        <dbReference type="Proteomes" id="UP000738325"/>
    </source>
</evidence>
<comment type="caution">
    <text evidence="3">The sequence shown here is derived from an EMBL/GenBank/DDBJ whole genome shotgun (WGS) entry which is preliminary data.</text>
</comment>
<accession>A0A9P6RSS4</accession>
<dbReference type="PANTHER" id="PTHR47372:SF11">
    <property type="entry name" value="RE19971P"/>
    <property type="match status" value="1"/>
</dbReference>
<feature type="region of interest" description="Disordered" evidence="2">
    <location>
        <begin position="1"/>
        <end position="50"/>
    </location>
</feature>
<name>A0A9P6RSS4_9FUNG</name>
<proteinExistence type="predicted"/>
<feature type="region of interest" description="Disordered" evidence="2">
    <location>
        <begin position="1002"/>
        <end position="1053"/>
    </location>
</feature>
<feature type="compositionally biased region" description="Basic and acidic residues" evidence="2">
    <location>
        <begin position="1012"/>
        <end position="1035"/>
    </location>
</feature>
<evidence type="ECO:0000256" key="1">
    <source>
        <dbReference type="SAM" id="Coils"/>
    </source>
</evidence>